<dbReference type="Gene3D" id="1.20.1250.20">
    <property type="entry name" value="MFS general substrate transporter like domains"/>
    <property type="match status" value="1"/>
</dbReference>
<dbReference type="PANTHER" id="PTHR12778">
    <property type="entry name" value="SOLUTE CARRIER FAMILY 33 ACETYL-COA TRANSPORTER -RELATED"/>
    <property type="match status" value="1"/>
</dbReference>
<keyword evidence="5 6" id="KW-0472">Membrane</keyword>
<evidence type="ECO:0000256" key="4">
    <source>
        <dbReference type="ARBA" id="ARBA00022989"/>
    </source>
</evidence>
<feature type="non-terminal residue" evidence="7">
    <location>
        <position position="1"/>
    </location>
</feature>
<dbReference type="PANTHER" id="PTHR12778:SF10">
    <property type="entry name" value="MAJOR FACILITATOR SUPERFAMILY DOMAIN-CONTAINING PROTEIN 3"/>
    <property type="match status" value="1"/>
</dbReference>
<keyword evidence="2" id="KW-0813">Transport</keyword>
<feature type="transmembrane region" description="Helical" evidence="6">
    <location>
        <begin position="44"/>
        <end position="61"/>
    </location>
</feature>
<feature type="transmembrane region" description="Helical" evidence="6">
    <location>
        <begin position="145"/>
        <end position="168"/>
    </location>
</feature>
<evidence type="ECO:0000256" key="6">
    <source>
        <dbReference type="SAM" id="Phobius"/>
    </source>
</evidence>
<dbReference type="InterPro" id="IPR011701">
    <property type="entry name" value="MFS"/>
</dbReference>
<feature type="transmembrane region" description="Helical" evidence="6">
    <location>
        <begin position="82"/>
        <end position="101"/>
    </location>
</feature>
<evidence type="ECO:0000256" key="2">
    <source>
        <dbReference type="ARBA" id="ARBA00022448"/>
    </source>
</evidence>
<feature type="transmembrane region" description="Helical" evidence="6">
    <location>
        <begin position="18"/>
        <end position="38"/>
    </location>
</feature>
<proteinExistence type="predicted"/>
<evidence type="ECO:0000256" key="5">
    <source>
        <dbReference type="ARBA" id="ARBA00023136"/>
    </source>
</evidence>
<keyword evidence="3 6" id="KW-0812">Transmembrane</keyword>
<dbReference type="InterPro" id="IPR036259">
    <property type="entry name" value="MFS_trans_sf"/>
</dbReference>
<evidence type="ECO:0000256" key="1">
    <source>
        <dbReference type="ARBA" id="ARBA00004141"/>
    </source>
</evidence>
<accession>A0A383AX78</accession>
<comment type="subcellular location">
    <subcellularLocation>
        <location evidence="1">Membrane</location>
        <topology evidence="1">Multi-pass membrane protein</topology>
    </subcellularLocation>
</comment>
<dbReference type="InterPro" id="IPR004752">
    <property type="entry name" value="AmpG_permease/AT-1"/>
</dbReference>
<dbReference type="GO" id="GO:0016020">
    <property type="term" value="C:membrane"/>
    <property type="evidence" value="ECO:0007669"/>
    <property type="project" value="UniProtKB-SubCell"/>
</dbReference>
<dbReference type="SUPFAM" id="SSF103473">
    <property type="entry name" value="MFS general substrate transporter"/>
    <property type="match status" value="1"/>
</dbReference>
<evidence type="ECO:0000313" key="7">
    <source>
        <dbReference type="EMBL" id="SVE12447.1"/>
    </source>
</evidence>
<dbReference type="Pfam" id="PF07690">
    <property type="entry name" value="MFS_1"/>
    <property type="match status" value="1"/>
</dbReference>
<name>A0A383AX78_9ZZZZ</name>
<feature type="transmembrane region" description="Helical" evidence="6">
    <location>
        <begin position="107"/>
        <end position="124"/>
    </location>
</feature>
<evidence type="ECO:0008006" key="8">
    <source>
        <dbReference type="Google" id="ProtNLM"/>
    </source>
</evidence>
<sequence length="239" mass="25491">VTLYLSESRFLRIGSFTLFYVAQGLPIGLISIALPAWLAEQAVPASQIAYFVAISGLPWGFKLLAGPVMDRFAYLPMGRRRPWVIAAQGGLLLSICLLGLMPDPVENIVLLTWLAFIVNSFAAVQDVAVDGMAIDVLPEEERGKANAFMAFGQVAGFSGSAAACGLALVNFGIAGAAVFLALGVTFIFAWGVAVRERLGEKLVPWTEGQAVTLSIASQAGDWRSIIINLFKVLFLPASL</sequence>
<dbReference type="AlphaFoldDB" id="A0A383AX78"/>
<feature type="transmembrane region" description="Helical" evidence="6">
    <location>
        <begin position="174"/>
        <end position="194"/>
    </location>
</feature>
<protein>
    <recommendedName>
        <fullName evidence="8">Major facilitator superfamily (MFS) profile domain-containing protein</fullName>
    </recommendedName>
</protein>
<reference evidence="7" key="1">
    <citation type="submission" date="2018-05" db="EMBL/GenBank/DDBJ databases">
        <authorList>
            <person name="Lanie J.A."/>
            <person name="Ng W.-L."/>
            <person name="Kazmierczak K.M."/>
            <person name="Andrzejewski T.M."/>
            <person name="Davidsen T.M."/>
            <person name="Wayne K.J."/>
            <person name="Tettelin H."/>
            <person name="Glass J.I."/>
            <person name="Rusch D."/>
            <person name="Podicherti R."/>
            <person name="Tsui H.-C.T."/>
            <person name="Winkler M.E."/>
        </authorList>
    </citation>
    <scope>NUCLEOTIDE SEQUENCE</scope>
</reference>
<organism evidence="7">
    <name type="scientific">marine metagenome</name>
    <dbReference type="NCBI Taxonomy" id="408172"/>
    <lineage>
        <taxon>unclassified sequences</taxon>
        <taxon>metagenomes</taxon>
        <taxon>ecological metagenomes</taxon>
    </lineage>
</organism>
<gene>
    <name evidence="7" type="ORF">METZ01_LOCUS465301</name>
</gene>
<keyword evidence="4 6" id="KW-1133">Transmembrane helix</keyword>
<feature type="non-terminal residue" evidence="7">
    <location>
        <position position="239"/>
    </location>
</feature>
<dbReference type="EMBL" id="UINC01195741">
    <property type="protein sequence ID" value="SVE12447.1"/>
    <property type="molecule type" value="Genomic_DNA"/>
</dbReference>
<dbReference type="GO" id="GO:0022857">
    <property type="term" value="F:transmembrane transporter activity"/>
    <property type="evidence" value="ECO:0007669"/>
    <property type="project" value="InterPro"/>
</dbReference>
<evidence type="ECO:0000256" key="3">
    <source>
        <dbReference type="ARBA" id="ARBA00022692"/>
    </source>
</evidence>